<dbReference type="InterPro" id="IPR029404">
    <property type="entry name" value="CDIN1"/>
</dbReference>
<protein>
    <recommendedName>
        <fullName evidence="5">CDAN1-interacting nuclease 1</fullName>
    </recommendedName>
</protein>
<reference evidence="7" key="1">
    <citation type="submission" date="2011-05" db="EMBL/GenBank/DDBJ databases">
        <authorList>
            <person name="Richards S.R."/>
            <person name="Qu J."/>
            <person name="Jiang H."/>
            <person name="Jhangiani S.N."/>
            <person name="Agravi P."/>
            <person name="Goodspeed R."/>
            <person name="Gross S."/>
            <person name="Mandapat C."/>
            <person name="Jackson L."/>
            <person name="Mathew T."/>
            <person name="Pu L."/>
            <person name="Thornton R."/>
            <person name="Saada N."/>
            <person name="Wilczek-Boney K.B."/>
            <person name="Lee S."/>
            <person name="Kovar C."/>
            <person name="Wu Y."/>
            <person name="Scherer S.E."/>
            <person name="Worley K.C."/>
            <person name="Muzny D.M."/>
            <person name="Gibbs R."/>
        </authorList>
    </citation>
    <scope>NUCLEOTIDE SEQUENCE</scope>
    <source>
        <strain evidence="7">Brora</strain>
    </source>
</reference>
<accession>T1JCP0</accession>
<evidence type="ECO:0000313" key="7">
    <source>
        <dbReference type="Proteomes" id="UP000014500"/>
    </source>
</evidence>
<dbReference type="Proteomes" id="UP000014500">
    <property type="component" value="Unassembled WGS sequence"/>
</dbReference>
<evidence type="ECO:0000256" key="5">
    <source>
        <dbReference type="ARBA" id="ARBA00023480"/>
    </source>
</evidence>
<dbReference type="GO" id="GO:0005737">
    <property type="term" value="C:cytoplasm"/>
    <property type="evidence" value="ECO:0007669"/>
    <property type="project" value="UniProtKB-SubCell"/>
</dbReference>
<evidence type="ECO:0000256" key="3">
    <source>
        <dbReference type="ARBA" id="ARBA00022490"/>
    </source>
</evidence>
<dbReference type="HOGENOM" id="CLU_076808_0_1_1"/>
<evidence type="ECO:0000256" key="1">
    <source>
        <dbReference type="ARBA" id="ARBA00004123"/>
    </source>
</evidence>
<reference evidence="6" key="2">
    <citation type="submission" date="2015-02" db="UniProtKB">
        <authorList>
            <consortium name="EnsemblMetazoa"/>
        </authorList>
    </citation>
    <scope>IDENTIFICATION</scope>
</reference>
<dbReference type="AlphaFoldDB" id="T1JCP0"/>
<dbReference type="GO" id="GO:0005634">
    <property type="term" value="C:nucleus"/>
    <property type="evidence" value="ECO:0007669"/>
    <property type="project" value="UniProtKB-SubCell"/>
</dbReference>
<comment type="subcellular location">
    <subcellularLocation>
        <location evidence="2">Cytoplasm</location>
    </subcellularLocation>
    <subcellularLocation>
        <location evidence="1">Nucleus</location>
    </subcellularLocation>
</comment>
<name>T1JCP0_STRMM</name>
<keyword evidence="3" id="KW-0963">Cytoplasm</keyword>
<evidence type="ECO:0000256" key="4">
    <source>
        <dbReference type="ARBA" id="ARBA00023242"/>
    </source>
</evidence>
<dbReference type="PANTHER" id="PTHR31661:SF1">
    <property type="entry name" value="CDAN1-INTERACTING NUCLEASE 1"/>
    <property type="match status" value="1"/>
</dbReference>
<sequence length="294" mass="34622">MASRTNTKILKTLKYGSYNEIIDEIQTLPINPIDITQILSERFPHILPRTLGSIYGQEYQRKTKRHFQKHCSSEISRIYYNKYKKEVNNKSKPGIILRFAEEIDLSPWLLARSILEQFLLNLNQTTESMKQQISKLMKDTSLIKDKTLAFEVYLCILHDDNYGPYADIIKYSFGHEYECKLRTILQNQGLAFIEEIQMRDKGYDKTPDFKMEVPFAIDGFIVNWIESKASFGDEENHQNYLKDQFWSYWNRFGSGMVIYWFGYIEELDVNKQKGIILRSDLNPSDIVKMDPSTI</sequence>
<dbReference type="OMA" id="CYWNRFG"/>
<dbReference type="PANTHER" id="PTHR31661">
    <property type="entry name" value="SIMILAR TO CDNA SEQUENCE BC052040"/>
    <property type="match status" value="1"/>
</dbReference>
<dbReference type="eggNOG" id="ENOG502R9SY">
    <property type="taxonomic scope" value="Eukaryota"/>
</dbReference>
<dbReference type="EMBL" id="JH432074">
    <property type="status" value="NOT_ANNOTATED_CDS"/>
    <property type="molecule type" value="Genomic_DNA"/>
</dbReference>
<evidence type="ECO:0000256" key="2">
    <source>
        <dbReference type="ARBA" id="ARBA00004496"/>
    </source>
</evidence>
<dbReference type="STRING" id="126957.T1JCP0"/>
<organism evidence="6 7">
    <name type="scientific">Strigamia maritima</name>
    <name type="common">European centipede</name>
    <name type="synonym">Geophilus maritimus</name>
    <dbReference type="NCBI Taxonomy" id="126957"/>
    <lineage>
        <taxon>Eukaryota</taxon>
        <taxon>Metazoa</taxon>
        <taxon>Ecdysozoa</taxon>
        <taxon>Arthropoda</taxon>
        <taxon>Myriapoda</taxon>
        <taxon>Chilopoda</taxon>
        <taxon>Pleurostigmophora</taxon>
        <taxon>Geophilomorpha</taxon>
        <taxon>Linotaeniidae</taxon>
        <taxon>Strigamia</taxon>
    </lineage>
</organism>
<proteinExistence type="predicted"/>
<dbReference type="PhylomeDB" id="T1JCP0"/>
<dbReference type="Pfam" id="PF14811">
    <property type="entry name" value="TPD"/>
    <property type="match status" value="1"/>
</dbReference>
<dbReference type="EnsemblMetazoa" id="SMAR011558-RA">
    <property type="protein sequence ID" value="SMAR011558-PA"/>
    <property type="gene ID" value="SMAR011558"/>
</dbReference>
<evidence type="ECO:0000313" key="6">
    <source>
        <dbReference type="EnsemblMetazoa" id="SMAR011558-PA"/>
    </source>
</evidence>
<keyword evidence="7" id="KW-1185">Reference proteome</keyword>
<keyword evidence="4" id="KW-0539">Nucleus</keyword>